<feature type="region of interest" description="Disordered" evidence="1">
    <location>
        <begin position="381"/>
        <end position="402"/>
    </location>
</feature>
<dbReference type="Pfam" id="PF00656">
    <property type="entry name" value="Peptidase_C14"/>
    <property type="match status" value="1"/>
</dbReference>
<name>A0A0Q9YKL1_9GAMM</name>
<dbReference type="EMBL" id="LKAJ01000006">
    <property type="protein sequence ID" value="KRG21215.1"/>
    <property type="molecule type" value="Genomic_DNA"/>
</dbReference>
<evidence type="ECO:0000256" key="1">
    <source>
        <dbReference type="SAM" id="MobiDB-lite"/>
    </source>
</evidence>
<keyword evidence="5" id="KW-1185">Reference proteome</keyword>
<dbReference type="PANTHER" id="PTHR48104:SF30">
    <property type="entry name" value="METACASPASE-1"/>
    <property type="match status" value="1"/>
</dbReference>
<proteinExistence type="predicted"/>
<evidence type="ECO:0000259" key="2">
    <source>
        <dbReference type="Pfam" id="PF00656"/>
    </source>
</evidence>
<dbReference type="GO" id="GO:0005737">
    <property type="term" value="C:cytoplasm"/>
    <property type="evidence" value="ECO:0007669"/>
    <property type="project" value="TreeGrafter"/>
</dbReference>
<protein>
    <submittedName>
        <fullName evidence="3">Caspase domain protein</fullName>
    </submittedName>
    <submittedName>
        <fullName evidence="4">Caspase family protein</fullName>
    </submittedName>
</protein>
<feature type="domain" description="Peptidase C14 caspase" evidence="2">
    <location>
        <begin position="7"/>
        <end position="333"/>
    </location>
</feature>
<dbReference type="PANTHER" id="PTHR48104">
    <property type="entry name" value="METACASPASE-4"/>
    <property type="match status" value="1"/>
</dbReference>
<dbReference type="InterPro" id="IPR011600">
    <property type="entry name" value="Pept_C14_caspase"/>
</dbReference>
<dbReference type="GO" id="GO:0004197">
    <property type="term" value="F:cysteine-type endopeptidase activity"/>
    <property type="evidence" value="ECO:0007669"/>
    <property type="project" value="InterPro"/>
</dbReference>
<dbReference type="InterPro" id="IPR050452">
    <property type="entry name" value="Metacaspase"/>
</dbReference>
<reference evidence="3" key="1">
    <citation type="submission" date="2015-09" db="EMBL/GenBank/DDBJ databases">
        <title>Draft Genome Sequences of Two Novel Amoeba-resistant Intranuclear Bacteria, Candidatus Berkiella cookevillensis and Candidatus Berkiella aquae.</title>
        <authorList>
            <person name="Mehari Y.T."/>
            <person name="Arivett B.A."/>
            <person name="Farone A.L."/>
            <person name="Gunderson J.H."/>
            <person name="Farone M.B."/>
        </authorList>
    </citation>
    <scope>NUCLEOTIDE SEQUENCE [LARGE SCALE GENOMIC DNA]</scope>
    <source>
        <strain evidence="3">HT99</strain>
    </source>
</reference>
<feature type="compositionally biased region" description="Basic residues" evidence="1">
    <location>
        <begin position="186"/>
        <end position="202"/>
    </location>
</feature>
<feature type="region of interest" description="Disordered" evidence="1">
    <location>
        <begin position="160"/>
        <end position="227"/>
    </location>
</feature>
<dbReference type="RefSeq" id="WP_075066390.1">
    <property type="nucleotide sequence ID" value="NZ_LKAJ02000001.1"/>
</dbReference>
<dbReference type="OrthoDB" id="1491023at2"/>
<dbReference type="EMBL" id="LKAJ02000001">
    <property type="protein sequence ID" value="MCS5711118.1"/>
    <property type="molecule type" value="Genomic_DNA"/>
</dbReference>
<comment type="caution">
    <text evidence="3">The sequence shown here is derived from an EMBL/GenBank/DDBJ whole genome shotgun (WGS) entry which is preliminary data.</text>
</comment>
<dbReference type="Gene3D" id="3.40.50.1460">
    <property type="match status" value="1"/>
</dbReference>
<accession>A0A0Q9YKL1</accession>
<evidence type="ECO:0000313" key="5">
    <source>
        <dbReference type="Proteomes" id="UP000051497"/>
    </source>
</evidence>
<evidence type="ECO:0000313" key="4">
    <source>
        <dbReference type="EMBL" id="MCS5711118.1"/>
    </source>
</evidence>
<sequence>MANYYGLLVGINYVGTSNKLNGCVEDIEEMAKILQKGGVPAKNIQVLSDDYEGVANAPTKDNILNALNSLVAKAKPDDIIFFHYSGHGTNSLGQQFFRKVEGEAICALNNSEIELIADYELHNVIKKLVPGARFVSALDCCHSGDMFNLENNLYEKNVTHSDRGLHHPVSSSSKESQVETVTPQKEKKKASHDKHDKHKHVKKEKEKKGHSQHHQTQTEPASSTEEKGLLENLQQWLHPSSSSSSKPSLSANLHGYAVVLSGCLMKQTSADTVISGQAQGAFTACLRAMIEKYGFHKILDVFLSGSKAAMKPLNDEMIAWLNSRGYEQRPDFSFEGQLAAKQKKIMAPVTTGVITEEEAKPYLLGFAQYLRDNAGLRPVQVSQGETARNDEQQLQFPRRRVH</sequence>
<dbReference type="GO" id="GO:0006508">
    <property type="term" value="P:proteolysis"/>
    <property type="evidence" value="ECO:0007669"/>
    <property type="project" value="InterPro"/>
</dbReference>
<organism evidence="3">
    <name type="scientific">Candidatus Berkiella aquae</name>
    <dbReference type="NCBI Taxonomy" id="295108"/>
    <lineage>
        <taxon>Bacteria</taxon>
        <taxon>Pseudomonadati</taxon>
        <taxon>Pseudomonadota</taxon>
        <taxon>Gammaproteobacteria</taxon>
        <taxon>Candidatus Berkiellales</taxon>
        <taxon>Candidatus Berkiellaceae</taxon>
        <taxon>Candidatus Berkiella</taxon>
    </lineage>
</organism>
<dbReference type="AlphaFoldDB" id="A0A0Q9YKL1"/>
<feature type="compositionally biased region" description="Polar residues" evidence="1">
    <location>
        <begin position="169"/>
        <end position="183"/>
    </location>
</feature>
<dbReference type="Proteomes" id="UP000051497">
    <property type="component" value="Unassembled WGS sequence"/>
</dbReference>
<reference evidence="4" key="3">
    <citation type="submission" date="2021-06" db="EMBL/GenBank/DDBJ databases">
        <title>Genomic Description and Analysis of Intracellular Bacteria, Candidatus Berkiella cookevillensis and Candidatus Berkiella aquae.</title>
        <authorList>
            <person name="Kidane D.T."/>
            <person name="Mehari Y.T."/>
            <person name="Rice F.C."/>
            <person name="Arivett B.A."/>
            <person name="Farone A.L."/>
            <person name="Berk S.G."/>
            <person name="Farone M.B."/>
        </authorList>
    </citation>
    <scope>NUCLEOTIDE SEQUENCE</scope>
    <source>
        <strain evidence="4">HT99</strain>
    </source>
</reference>
<gene>
    <name evidence="4" type="ORF">HT99x_006715</name>
    <name evidence="3" type="ORF">HT99x_01771</name>
</gene>
<evidence type="ECO:0000313" key="3">
    <source>
        <dbReference type="EMBL" id="KRG21215.1"/>
    </source>
</evidence>
<dbReference type="STRING" id="295108.HT99x_01771"/>
<reference evidence="4" key="2">
    <citation type="journal article" date="2016" name="Genome Announc.">
        <title>Draft Genome Sequences of Two Novel Amoeba-Resistant Intranuclear Bacteria, 'Candidatus Berkiella cookevillensis' and 'Candidatus Berkiella aquae'.</title>
        <authorList>
            <person name="Mehari Y.T."/>
            <person name="Arivett B.A."/>
            <person name="Farone A.L."/>
            <person name="Gunderson J.H."/>
            <person name="Farone M.B."/>
        </authorList>
    </citation>
    <scope>NUCLEOTIDE SEQUENCE</scope>
    <source>
        <strain evidence="4">HT99</strain>
    </source>
</reference>